<dbReference type="Proteomes" id="UP000290289">
    <property type="component" value="Chromosome 11"/>
</dbReference>
<dbReference type="EMBL" id="RDQH01000337">
    <property type="protein sequence ID" value="RXH82949.1"/>
    <property type="molecule type" value="Genomic_DNA"/>
</dbReference>
<keyword evidence="3" id="KW-1185">Reference proteome</keyword>
<evidence type="ECO:0000313" key="2">
    <source>
        <dbReference type="EMBL" id="RXH82949.1"/>
    </source>
</evidence>
<sequence length="228" mass="25294">MPALLSISFLQLTNSLLPTPYLYFLVLFFSSLFQSTSTQMEVRSMNSMIGRGNSSNTRTTTQESPQESSWTMYLQDFLISSNHEDDDDDRSSFSLYDYEKCSIISGAASSVARKSSTIKGEVLGFGVDGGYNRSSFMIKRKPKEAVLDDALEDTASSPVNTPKVCNHSESNVESTLQKDDKDISNAEVLLAGWMRELNRALSGESDCTELKTRGRCLVPFSMIANYFG</sequence>
<protein>
    <submittedName>
        <fullName evidence="2">Uncharacterized protein</fullName>
    </submittedName>
</protein>
<gene>
    <name evidence="2" type="ORF">DVH24_003447</name>
</gene>
<accession>A0A498IIJ8</accession>
<feature type="region of interest" description="Disordered" evidence="1">
    <location>
        <begin position="48"/>
        <end position="69"/>
    </location>
</feature>
<reference evidence="2 3" key="1">
    <citation type="submission" date="2018-10" db="EMBL/GenBank/DDBJ databases">
        <title>A high-quality apple genome assembly.</title>
        <authorList>
            <person name="Hu J."/>
        </authorList>
    </citation>
    <scope>NUCLEOTIDE SEQUENCE [LARGE SCALE GENOMIC DNA]</scope>
    <source>
        <strain evidence="3">cv. HFTH1</strain>
        <tissue evidence="2">Young leaf</tissue>
    </source>
</reference>
<dbReference type="PANTHER" id="PTHR33974">
    <property type="entry name" value="VASCULAR-RELATED UNKNOWN PROTEIN 1-RELATED"/>
    <property type="match status" value="1"/>
</dbReference>
<organism evidence="2 3">
    <name type="scientific">Malus domestica</name>
    <name type="common">Apple</name>
    <name type="synonym">Pyrus malus</name>
    <dbReference type="NCBI Taxonomy" id="3750"/>
    <lineage>
        <taxon>Eukaryota</taxon>
        <taxon>Viridiplantae</taxon>
        <taxon>Streptophyta</taxon>
        <taxon>Embryophyta</taxon>
        <taxon>Tracheophyta</taxon>
        <taxon>Spermatophyta</taxon>
        <taxon>Magnoliopsida</taxon>
        <taxon>eudicotyledons</taxon>
        <taxon>Gunneridae</taxon>
        <taxon>Pentapetalae</taxon>
        <taxon>rosids</taxon>
        <taxon>fabids</taxon>
        <taxon>Rosales</taxon>
        <taxon>Rosaceae</taxon>
        <taxon>Amygdaloideae</taxon>
        <taxon>Maleae</taxon>
        <taxon>Malus</taxon>
    </lineage>
</organism>
<dbReference type="PANTHER" id="PTHR33974:SF25">
    <property type="entry name" value="SMALL PHOSPHATASE-LIKE PROTEIN 2, PUTATIVE-RELATED"/>
    <property type="match status" value="1"/>
</dbReference>
<dbReference type="InterPro" id="IPR039280">
    <property type="entry name" value="VUP"/>
</dbReference>
<dbReference type="AlphaFoldDB" id="A0A498IIJ8"/>
<comment type="caution">
    <text evidence="2">The sequence shown here is derived from an EMBL/GenBank/DDBJ whole genome shotgun (WGS) entry which is preliminary data.</text>
</comment>
<proteinExistence type="predicted"/>
<evidence type="ECO:0000313" key="3">
    <source>
        <dbReference type="Proteomes" id="UP000290289"/>
    </source>
</evidence>
<name>A0A498IIJ8_MALDO</name>
<dbReference type="GO" id="GO:0010089">
    <property type="term" value="P:xylem development"/>
    <property type="evidence" value="ECO:0007669"/>
    <property type="project" value="InterPro"/>
</dbReference>
<evidence type="ECO:0000256" key="1">
    <source>
        <dbReference type="SAM" id="MobiDB-lite"/>
    </source>
</evidence>